<protein>
    <submittedName>
        <fullName evidence="3">Uncharacterized protein</fullName>
    </submittedName>
</protein>
<feature type="region of interest" description="Disordered" evidence="1">
    <location>
        <begin position="1"/>
        <end position="96"/>
    </location>
</feature>
<dbReference type="PANTHER" id="PTHR35394">
    <property type="entry name" value="DUF3176 DOMAIN-CONTAINING PROTEIN"/>
    <property type="match status" value="1"/>
</dbReference>
<reference evidence="3" key="1">
    <citation type="submission" date="2021-06" db="EMBL/GenBank/DDBJ databases">
        <title>Comparative genomics, transcriptomics and evolutionary studies reveal genomic signatures of adaptation to plant cell wall in hemibiotrophic fungi.</title>
        <authorList>
            <consortium name="DOE Joint Genome Institute"/>
            <person name="Baroncelli R."/>
            <person name="Diaz J.F."/>
            <person name="Benocci T."/>
            <person name="Peng M."/>
            <person name="Battaglia E."/>
            <person name="Haridas S."/>
            <person name="Andreopoulos W."/>
            <person name="Labutti K."/>
            <person name="Pangilinan J."/>
            <person name="Floch G.L."/>
            <person name="Makela M.R."/>
            <person name="Henrissat B."/>
            <person name="Grigoriev I.V."/>
            <person name="Crouch J.A."/>
            <person name="De Vries R.P."/>
            <person name="Sukno S.A."/>
            <person name="Thon M.R."/>
        </authorList>
    </citation>
    <scope>NUCLEOTIDE SEQUENCE</scope>
    <source>
        <strain evidence="3">MAFF235873</strain>
    </source>
</reference>
<dbReference type="InterPro" id="IPR021514">
    <property type="entry name" value="DUF3176"/>
</dbReference>
<keyword evidence="2" id="KW-1133">Transmembrane helix</keyword>
<accession>A0AAD9H6P4</accession>
<feature type="compositionally biased region" description="Polar residues" evidence="1">
    <location>
        <begin position="80"/>
        <end position="96"/>
    </location>
</feature>
<keyword evidence="2" id="KW-0812">Transmembrane</keyword>
<keyword evidence="2" id="KW-0472">Membrane</keyword>
<sequence>MSKTPRDPIHGSSTQSFEMRHIFNRNPSLPEQPHASRSDMVYSTDDSSSLSPQLKRKPVSQFTSASSELGVDGLGRENRSSTSKQGLLQKTNATPPSSQHHWILEICAVILSIMALAAIAVLLPLYNNKPLSTWRFEYSLNTVVSILGATSRASLAFAISACISQGKWNWFRRRDAHLMVFDRFEEASRGPWGGIRLLCWSKMTLDSTRGSSNCGPCWL</sequence>
<organism evidence="3 4">
    <name type="scientific">Colletotrichum zoysiae</name>
    <dbReference type="NCBI Taxonomy" id="1216348"/>
    <lineage>
        <taxon>Eukaryota</taxon>
        <taxon>Fungi</taxon>
        <taxon>Dikarya</taxon>
        <taxon>Ascomycota</taxon>
        <taxon>Pezizomycotina</taxon>
        <taxon>Sordariomycetes</taxon>
        <taxon>Hypocreomycetidae</taxon>
        <taxon>Glomerellales</taxon>
        <taxon>Glomerellaceae</taxon>
        <taxon>Colletotrichum</taxon>
        <taxon>Colletotrichum graminicola species complex</taxon>
    </lineage>
</organism>
<feature type="transmembrane region" description="Helical" evidence="2">
    <location>
        <begin position="102"/>
        <end position="123"/>
    </location>
</feature>
<dbReference type="Proteomes" id="UP001232148">
    <property type="component" value="Unassembled WGS sequence"/>
</dbReference>
<evidence type="ECO:0000256" key="2">
    <source>
        <dbReference type="SAM" id="Phobius"/>
    </source>
</evidence>
<proteinExistence type="predicted"/>
<dbReference type="Pfam" id="PF11374">
    <property type="entry name" value="DUF3176"/>
    <property type="match status" value="1"/>
</dbReference>
<dbReference type="PANTHER" id="PTHR35394:SF5">
    <property type="entry name" value="DUF3176 DOMAIN-CONTAINING PROTEIN"/>
    <property type="match status" value="1"/>
</dbReference>
<evidence type="ECO:0000313" key="3">
    <source>
        <dbReference type="EMBL" id="KAK2022787.1"/>
    </source>
</evidence>
<feature type="transmembrane region" description="Helical" evidence="2">
    <location>
        <begin position="143"/>
        <end position="164"/>
    </location>
</feature>
<comment type="caution">
    <text evidence="3">The sequence shown here is derived from an EMBL/GenBank/DDBJ whole genome shotgun (WGS) entry which is preliminary data.</text>
</comment>
<dbReference type="AlphaFoldDB" id="A0AAD9H6P4"/>
<evidence type="ECO:0000313" key="4">
    <source>
        <dbReference type="Proteomes" id="UP001232148"/>
    </source>
</evidence>
<keyword evidence="4" id="KW-1185">Reference proteome</keyword>
<dbReference type="EMBL" id="MU843026">
    <property type="protein sequence ID" value="KAK2022787.1"/>
    <property type="molecule type" value="Genomic_DNA"/>
</dbReference>
<gene>
    <name evidence="3" type="ORF">LX32DRAFT_179490</name>
</gene>
<evidence type="ECO:0000256" key="1">
    <source>
        <dbReference type="SAM" id="MobiDB-lite"/>
    </source>
</evidence>
<name>A0AAD9H6P4_9PEZI</name>